<accession>A0A7X0W136</accession>
<evidence type="ECO:0000313" key="1">
    <source>
        <dbReference type="EMBL" id="MBB6735683.1"/>
    </source>
</evidence>
<organism evidence="1 2">
    <name type="scientific">Cohnella zeiphila</name>
    <dbReference type="NCBI Taxonomy" id="2761120"/>
    <lineage>
        <taxon>Bacteria</taxon>
        <taxon>Bacillati</taxon>
        <taxon>Bacillota</taxon>
        <taxon>Bacilli</taxon>
        <taxon>Bacillales</taxon>
        <taxon>Paenibacillaceae</taxon>
        <taxon>Cohnella</taxon>
    </lineage>
</organism>
<sequence>MAQLKDEHLIESYTEAKHLKLDPDFVDLLRNEILRRGINSLVYIREEVI</sequence>
<evidence type="ECO:0000313" key="2">
    <source>
        <dbReference type="Proteomes" id="UP000564644"/>
    </source>
</evidence>
<dbReference type="InterPro" id="IPR015064">
    <property type="entry name" value="Sda"/>
</dbReference>
<protein>
    <submittedName>
        <fullName evidence="1">Sporulation histidine kinase inhibitor Sda</fullName>
    </submittedName>
</protein>
<dbReference type="InterPro" id="IPR036916">
    <property type="entry name" value="Sda_sf"/>
</dbReference>
<dbReference type="SUPFAM" id="SSF100985">
    <property type="entry name" value="Sporulation inhibitor Sda"/>
    <property type="match status" value="1"/>
</dbReference>
<name>A0A7X0W136_9BACL</name>
<gene>
    <name evidence="1" type="primary">sda</name>
    <name evidence="1" type="ORF">H7C18_32705</name>
</gene>
<reference evidence="1 2" key="1">
    <citation type="submission" date="2020-08" db="EMBL/GenBank/DDBJ databases">
        <title>Cohnella phylogeny.</title>
        <authorList>
            <person name="Dunlap C."/>
        </authorList>
    </citation>
    <scope>NUCLEOTIDE SEQUENCE [LARGE SCALE GENOMIC DNA]</scope>
    <source>
        <strain evidence="1 2">CBP 2801</strain>
    </source>
</reference>
<proteinExistence type="predicted"/>
<keyword evidence="2" id="KW-1185">Reference proteome</keyword>
<dbReference type="Pfam" id="PF08970">
    <property type="entry name" value="Sda"/>
    <property type="match status" value="1"/>
</dbReference>
<dbReference type="AlphaFoldDB" id="A0A7X0W136"/>
<dbReference type="Gene3D" id="1.10.287.1100">
    <property type="entry name" value="Sporulation inhibitor A"/>
    <property type="match status" value="1"/>
</dbReference>
<comment type="caution">
    <text evidence="1">The sequence shown here is derived from an EMBL/GenBank/DDBJ whole genome shotgun (WGS) entry which is preliminary data.</text>
</comment>
<dbReference type="Proteomes" id="UP000564644">
    <property type="component" value="Unassembled WGS sequence"/>
</dbReference>
<dbReference type="EMBL" id="JACJVO010000052">
    <property type="protein sequence ID" value="MBB6735683.1"/>
    <property type="molecule type" value="Genomic_DNA"/>
</dbReference>